<keyword evidence="4" id="KW-0238">DNA-binding</keyword>
<evidence type="ECO:0000313" key="8">
    <source>
        <dbReference type="EMBL" id="GAA1984338.1"/>
    </source>
</evidence>
<comment type="similarity">
    <text evidence="1">Belongs to the sigma-70 factor family. ECF subfamily.</text>
</comment>
<evidence type="ECO:0000256" key="4">
    <source>
        <dbReference type="ARBA" id="ARBA00023125"/>
    </source>
</evidence>
<evidence type="ECO:0000259" key="6">
    <source>
        <dbReference type="Pfam" id="PF04542"/>
    </source>
</evidence>
<evidence type="ECO:0000313" key="9">
    <source>
        <dbReference type="Proteomes" id="UP001501116"/>
    </source>
</evidence>
<dbReference type="InterPro" id="IPR041657">
    <property type="entry name" value="HTH_17"/>
</dbReference>
<dbReference type="PANTHER" id="PTHR43133:SF8">
    <property type="entry name" value="RNA POLYMERASE SIGMA FACTOR HI_1459-RELATED"/>
    <property type="match status" value="1"/>
</dbReference>
<name>A0ABN2SCV5_9PSEU</name>
<evidence type="ECO:0000259" key="7">
    <source>
        <dbReference type="Pfam" id="PF12728"/>
    </source>
</evidence>
<dbReference type="InterPro" id="IPR007627">
    <property type="entry name" value="RNA_pol_sigma70_r2"/>
</dbReference>
<dbReference type="SUPFAM" id="SSF88946">
    <property type="entry name" value="Sigma2 domain of RNA polymerase sigma factors"/>
    <property type="match status" value="1"/>
</dbReference>
<comment type="caution">
    <text evidence="8">The sequence shown here is derived from an EMBL/GenBank/DDBJ whole genome shotgun (WGS) entry which is preliminary data.</text>
</comment>
<dbReference type="InterPro" id="IPR013325">
    <property type="entry name" value="RNA_pol_sigma_r2"/>
</dbReference>
<evidence type="ECO:0000256" key="2">
    <source>
        <dbReference type="ARBA" id="ARBA00023015"/>
    </source>
</evidence>
<dbReference type="RefSeq" id="WP_344429326.1">
    <property type="nucleotide sequence ID" value="NZ_BAAANN010000040.1"/>
</dbReference>
<dbReference type="Gene3D" id="1.10.10.10">
    <property type="entry name" value="Winged helix-like DNA-binding domain superfamily/Winged helix DNA-binding domain"/>
    <property type="match status" value="1"/>
</dbReference>
<dbReference type="Pfam" id="PF12728">
    <property type="entry name" value="HTH_17"/>
    <property type="match status" value="1"/>
</dbReference>
<gene>
    <name evidence="8" type="ORF">GCM10009754_72040</name>
</gene>
<evidence type="ECO:0000256" key="1">
    <source>
        <dbReference type="ARBA" id="ARBA00010641"/>
    </source>
</evidence>
<dbReference type="InterPro" id="IPR039425">
    <property type="entry name" value="RNA_pol_sigma-70-like"/>
</dbReference>
<dbReference type="Pfam" id="PF04542">
    <property type="entry name" value="Sigma70_r2"/>
    <property type="match status" value="1"/>
</dbReference>
<dbReference type="Proteomes" id="UP001501116">
    <property type="component" value="Unassembled WGS sequence"/>
</dbReference>
<dbReference type="SUPFAM" id="SSF88659">
    <property type="entry name" value="Sigma3 and sigma4 domains of RNA polymerase sigma factors"/>
    <property type="match status" value="1"/>
</dbReference>
<evidence type="ECO:0000256" key="3">
    <source>
        <dbReference type="ARBA" id="ARBA00023082"/>
    </source>
</evidence>
<accession>A0ABN2SCV5</accession>
<dbReference type="Gene3D" id="1.10.1740.10">
    <property type="match status" value="1"/>
</dbReference>
<dbReference type="InterPro" id="IPR014284">
    <property type="entry name" value="RNA_pol_sigma-70_dom"/>
</dbReference>
<feature type="domain" description="RNA polymerase sigma-70 region 2" evidence="6">
    <location>
        <begin position="44"/>
        <end position="108"/>
    </location>
</feature>
<organism evidence="8 9">
    <name type="scientific">Amycolatopsis minnesotensis</name>
    <dbReference type="NCBI Taxonomy" id="337894"/>
    <lineage>
        <taxon>Bacteria</taxon>
        <taxon>Bacillati</taxon>
        <taxon>Actinomycetota</taxon>
        <taxon>Actinomycetes</taxon>
        <taxon>Pseudonocardiales</taxon>
        <taxon>Pseudonocardiaceae</taxon>
        <taxon>Amycolatopsis</taxon>
    </lineage>
</organism>
<dbReference type="NCBIfam" id="TIGR02937">
    <property type="entry name" value="sigma70-ECF"/>
    <property type="match status" value="1"/>
</dbReference>
<keyword evidence="2" id="KW-0805">Transcription regulation</keyword>
<reference evidence="8 9" key="1">
    <citation type="journal article" date="2019" name="Int. J. Syst. Evol. Microbiol.">
        <title>The Global Catalogue of Microorganisms (GCM) 10K type strain sequencing project: providing services to taxonomists for standard genome sequencing and annotation.</title>
        <authorList>
            <consortium name="The Broad Institute Genomics Platform"/>
            <consortium name="The Broad Institute Genome Sequencing Center for Infectious Disease"/>
            <person name="Wu L."/>
            <person name="Ma J."/>
        </authorList>
    </citation>
    <scope>NUCLEOTIDE SEQUENCE [LARGE SCALE GENOMIC DNA]</scope>
    <source>
        <strain evidence="8 9">JCM 14545</strain>
    </source>
</reference>
<dbReference type="EMBL" id="BAAANN010000040">
    <property type="protein sequence ID" value="GAA1984338.1"/>
    <property type="molecule type" value="Genomic_DNA"/>
</dbReference>
<sequence length="292" mass="32774">MTRTLSTWHPLPVSVKRQEDLDDTEVQTLVLSAQTGDPQAFGELYRLYYRRMFLWMRSHAPDPGDAEDLVQELFTWLLTDLTDYEPREGGCFRAWLYGQAKIVMRRHLWERGKQQRAADVEADRVLRGQDEQECELELSPELAAALDGLPPVRRRDIELHHLEGLPYETVGALTGRLAETAKASCVRGVRQLRPELADLAPGRRRQPPAGAALFTLKEAAARVSVPYRTLWGASREHRFPTYWIGRQLFVTADDLAAYLASSQPAPRTAATAVVPEQRASSTTQPAPTACAA</sequence>
<protein>
    <submittedName>
        <fullName evidence="8">Uncharacterized protein</fullName>
    </submittedName>
</protein>
<proteinExistence type="inferred from homology"/>
<evidence type="ECO:0000256" key="5">
    <source>
        <dbReference type="ARBA" id="ARBA00023163"/>
    </source>
</evidence>
<feature type="domain" description="Helix-turn-helix" evidence="7">
    <location>
        <begin position="213"/>
        <end position="261"/>
    </location>
</feature>
<keyword evidence="3" id="KW-0731">Sigma factor</keyword>
<dbReference type="InterPro" id="IPR013324">
    <property type="entry name" value="RNA_pol_sigma_r3/r4-like"/>
</dbReference>
<keyword evidence="5" id="KW-0804">Transcription</keyword>
<keyword evidence="9" id="KW-1185">Reference proteome</keyword>
<dbReference type="InterPro" id="IPR036388">
    <property type="entry name" value="WH-like_DNA-bd_sf"/>
</dbReference>
<dbReference type="PANTHER" id="PTHR43133">
    <property type="entry name" value="RNA POLYMERASE ECF-TYPE SIGMA FACTO"/>
    <property type="match status" value="1"/>
</dbReference>